<evidence type="ECO:0008006" key="6">
    <source>
        <dbReference type="Google" id="ProtNLM"/>
    </source>
</evidence>
<evidence type="ECO:0000313" key="4">
    <source>
        <dbReference type="Proteomes" id="UP000443000"/>
    </source>
</evidence>
<keyword evidence="1" id="KW-0732">Signal</keyword>
<evidence type="ECO:0000313" key="5">
    <source>
        <dbReference type="Proteomes" id="UP000713985"/>
    </source>
</evidence>
<evidence type="ECO:0000313" key="2">
    <source>
        <dbReference type="EMBL" id="MQT27552.1"/>
    </source>
</evidence>
<evidence type="ECO:0000313" key="3">
    <source>
        <dbReference type="EMBL" id="MQU18940.1"/>
    </source>
</evidence>
<feature type="signal peptide" evidence="1">
    <location>
        <begin position="1"/>
        <end position="21"/>
    </location>
</feature>
<dbReference type="Pfam" id="PF07424">
    <property type="entry name" value="TrbM"/>
    <property type="match status" value="1"/>
</dbReference>
<dbReference type="AlphaFoldDB" id="A0A6G1W961"/>
<sequence>MQKLSAVFLLSAALFSGAATAVESDQPYGHDSDPDACGAALCLLGTTREGDCDKYITKYFSIYRTKHGKFSPSRTAEARGDFLAACKDDEGSSSKANGIWGAIPNGF</sequence>
<dbReference type="EMBL" id="WIWP01000036">
    <property type="protein sequence ID" value="MQT27552.1"/>
    <property type="molecule type" value="Genomic_DNA"/>
</dbReference>
<protein>
    <recommendedName>
        <fullName evidence="6">TrbM protein</fullName>
    </recommendedName>
</protein>
<reference evidence="4 5" key="1">
    <citation type="submission" date="2019-10" db="EMBL/GenBank/DDBJ databases">
        <title>Evaluation of single-gene subtyping targets for Pseudomonas.</title>
        <authorList>
            <person name="Reichler S.J."/>
            <person name="Orsi R.H."/>
            <person name="Wiedmann M."/>
            <person name="Martin N.H."/>
            <person name="Murphy S.I."/>
        </authorList>
    </citation>
    <scope>NUCLEOTIDE SEQUENCE [LARGE SCALE GENOMIC DNA]</scope>
    <source>
        <strain evidence="2 5">FSL R10-0802</strain>
        <strain evidence="3 4">FSL R10-1594</strain>
    </source>
</reference>
<dbReference type="RefSeq" id="WP_095025966.1">
    <property type="nucleotide sequence ID" value="NZ_WIVT01000038.1"/>
</dbReference>
<dbReference type="Proteomes" id="UP000443000">
    <property type="component" value="Unassembled WGS sequence"/>
</dbReference>
<feature type="chain" id="PRO_5044632214" description="TrbM protein" evidence="1">
    <location>
        <begin position="22"/>
        <end position="107"/>
    </location>
</feature>
<dbReference type="InterPro" id="IPR009989">
    <property type="entry name" value="TrbM"/>
</dbReference>
<accession>A0A6G1W961</accession>
<proteinExistence type="predicted"/>
<gene>
    <name evidence="3" type="ORF">GHN41_21175</name>
    <name evidence="2" type="ORF">GHN94_17205</name>
</gene>
<dbReference type="Proteomes" id="UP000713985">
    <property type="component" value="Unassembled WGS sequence"/>
</dbReference>
<organism evidence="3 4">
    <name type="scientific">Pseudomonas helleri</name>
    <dbReference type="NCBI Taxonomy" id="1608996"/>
    <lineage>
        <taxon>Bacteria</taxon>
        <taxon>Pseudomonadati</taxon>
        <taxon>Pseudomonadota</taxon>
        <taxon>Gammaproteobacteria</taxon>
        <taxon>Pseudomonadales</taxon>
        <taxon>Pseudomonadaceae</taxon>
        <taxon>Pseudomonas</taxon>
    </lineage>
</organism>
<keyword evidence="5" id="KW-1185">Reference proteome</keyword>
<dbReference type="OrthoDB" id="6904272at2"/>
<dbReference type="EMBL" id="WIVT01000038">
    <property type="protein sequence ID" value="MQU18940.1"/>
    <property type="molecule type" value="Genomic_DNA"/>
</dbReference>
<comment type="caution">
    <text evidence="3">The sequence shown here is derived from an EMBL/GenBank/DDBJ whole genome shotgun (WGS) entry which is preliminary data.</text>
</comment>
<name>A0A6G1W961_9PSED</name>
<evidence type="ECO:0000256" key="1">
    <source>
        <dbReference type="SAM" id="SignalP"/>
    </source>
</evidence>